<sequence>MADADDAGTDDYVRLSEEALRELIREEARVVAREETKRTRSLFGSIVAGLFGFVILGQSLEAGGALTTVLVGVGTLVVAAGAGVSSFFGGD</sequence>
<keyword evidence="1" id="KW-1133">Transmembrane helix</keyword>
<keyword evidence="3" id="KW-1185">Reference proteome</keyword>
<evidence type="ECO:0000256" key="1">
    <source>
        <dbReference type="SAM" id="Phobius"/>
    </source>
</evidence>
<dbReference type="AlphaFoldDB" id="A0A1H8R3Q5"/>
<gene>
    <name evidence="2" type="ORF">SAMN04487948_103476</name>
</gene>
<feature type="transmembrane region" description="Helical" evidence="1">
    <location>
        <begin position="66"/>
        <end position="88"/>
    </location>
</feature>
<accession>A0A1H8R3Q5</accession>
<keyword evidence="1" id="KW-0812">Transmembrane</keyword>
<feature type="transmembrane region" description="Helical" evidence="1">
    <location>
        <begin position="42"/>
        <end position="60"/>
    </location>
</feature>
<protein>
    <submittedName>
        <fullName evidence="2">Uncharacterized protein</fullName>
    </submittedName>
</protein>
<dbReference type="RefSeq" id="WP_089822868.1">
    <property type="nucleotide sequence ID" value="NZ_FODV01000003.1"/>
</dbReference>
<keyword evidence="1" id="KW-0472">Membrane</keyword>
<dbReference type="Proteomes" id="UP000199126">
    <property type="component" value="Unassembled WGS sequence"/>
</dbReference>
<name>A0A1H8R3Q5_9EURY</name>
<evidence type="ECO:0000313" key="3">
    <source>
        <dbReference type="Proteomes" id="UP000199126"/>
    </source>
</evidence>
<reference evidence="3" key="1">
    <citation type="submission" date="2016-10" db="EMBL/GenBank/DDBJ databases">
        <authorList>
            <person name="Varghese N."/>
            <person name="Submissions S."/>
        </authorList>
    </citation>
    <scope>NUCLEOTIDE SEQUENCE [LARGE SCALE GENOMIC DNA]</scope>
    <source>
        <strain evidence="3">CGMCC 1.10121</strain>
    </source>
</reference>
<organism evidence="2 3">
    <name type="scientific">Halogranum amylolyticum</name>
    <dbReference type="NCBI Taxonomy" id="660520"/>
    <lineage>
        <taxon>Archaea</taxon>
        <taxon>Methanobacteriati</taxon>
        <taxon>Methanobacteriota</taxon>
        <taxon>Stenosarchaea group</taxon>
        <taxon>Halobacteria</taxon>
        <taxon>Halobacteriales</taxon>
        <taxon>Haloferacaceae</taxon>
    </lineage>
</organism>
<evidence type="ECO:0000313" key="2">
    <source>
        <dbReference type="EMBL" id="SEO60956.1"/>
    </source>
</evidence>
<proteinExistence type="predicted"/>
<dbReference type="EMBL" id="FODV01000003">
    <property type="protein sequence ID" value="SEO60956.1"/>
    <property type="molecule type" value="Genomic_DNA"/>
</dbReference>